<sequence length="317" mass="35946">MTSASTGLLEEWLKKVEADATQALQNMEPKEKAKQITESMKKSLQEEWEKLRARLKVGESLEIKDICSKDKTWSGINLGPTGMYKVDLCKGVVELRYFTAGLKKKDESTRQTEVENSITETQWYPRCLVGAVALSEIYGDHCQLKEIVDEISREVEEKLRTHWSNDGTVIKKCEGKVDGTTLMLAKALLHDQIEQWTRENRKPGSANAWRVRMPWHYWQTVCKQGALASKSEHERKKHYLQENKDTVGSFLNIGSGSDRAQLMEELIKEEDILTFDDLQTVLEKSMSNGAGGTATPLDFSTIMKNLEGIVEKNKGKS</sequence>
<reference evidence="2 3" key="1">
    <citation type="submission" date="2017-05" db="EMBL/GenBank/DDBJ databases">
        <title>PacBio assembly of a Plasmodium knowlesi genome sequence with Hi-C correction and manual annotation of the SICAvar gene family.</title>
        <authorList>
            <person name="Lapp S.A."/>
            <person name="Geraldo J.A."/>
            <person name="Chien J.-T."/>
            <person name="Ay F."/>
            <person name="Pakala S.B."/>
            <person name="Batugedara G."/>
            <person name="Humphrey J.C."/>
            <person name="Debarry J.D."/>
            <person name="Le Roch K.G."/>
            <person name="Galinski M.R."/>
            <person name="Kissinger J.C."/>
        </authorList>
    </citation>
    <scope>NUCLEOTIDE SEQUENCE [LARGE SCALE GENOMIC DNA]</scope>
    <source>
        <strain evidence="3">Malayan Strain Pk1 (A+)</strain>
    </source>
</reference>
<dbReference type="InterPro" id="IPR024290">
    <property type="entry name" value="SICA_extracell_a"/>
</dbReference>
<organism evidence="2 3">
    <name type="scientific">Plasmodium knowlesi</name>
    <dbReference type="NCBI Taxonomy" id="5850"/>
    <lineage>
        <taxon>Eukaryota</taxon>
        <taxon>Sar</taxon>
        <taxon>Alveolata</taxon>
        <taxon>Apicomplexa</taxon>
        <taxon>Aconoidasida</taxon>
        <taxon>Haemosporida</taxon>
        <taxon>Plasmodiidae</taxon>
        <taxon>Plasmodium</taxon>
        <taxon>Plasmodium (Plasmodium)</taxon>
    </lineage>
</organism>
<dbReference type="AlphaFoldDB" id="A0A1Y3DZD9"/>
<evidence type="ECO:0000259" key="1">
    <source>
        <dbReference type="Pfam" id="PF12887"/>
    </source>
</evidence>
<accession>A0A1Y3DZD9</accession>
<protein>
    <submittedName>
        <fullName evidence="2">SICAvar-type I</fullName>
    </submittedName>
</protein>
<gene>
    <name evidence="2" type="ORF">PKNOH_S02005200</name>
</gene>
<name>A0A1Y3DZD9_PLAKN</name>
<dbReference type="EMBL" id="NETL01000016">
    <property type="protein sequence ID" value="OTN68538.1"/>
    <property type="molecule type" value="Genomic_DNA"/>
</dbReference>
<evidence type="ECO:0000313" key="3">
    <source>
        <dbReference type="Proteomes" id="UP000195012"/>
    </source>
</evidence>
<dbReference type="Pfam" id="PF12887">
    <property type="entry name" value="SICA_alpha"/>
    <property type="match status" value="1"/>
</dbReference>
<comment type="caution">
    <text evidence="2">The sequence shown here is derived from an EMBL/GenBank/DDBJ whole genome shotgun (WGS) entry which is preliminary data.</text>
</comment>
<dbReference type="VEuPathDB" id="PlasmoDB:PKNH_0001800"/>
<evidence type="ECO:0000313" key="2">
    <source>
        <dbReference type="EMBL" id="OTN68538.1"/>
    </source>
</evidence>
<proteinExistence type="predicted"/>
<dbReference type="VEuPathDB" id="PlasmoDB:PKNOH_S02005200"/>
<feature type="domain" description="Schizont-infected cell agglutination extracellular alpha" evidence="1">
    <location>
        <begin position="7"/>
        <end position="196"/>
    </location>
</feature>
<dbReference type="VEuPathDB" id="PlasmoDB:PKA1H_080036900"/>
<dbReference type="Proteomes" id="UP000195012">
    <property type="component" value="Unassembled WGS sequence"/>
</dbReference>